<dbReference type="PROSITE" id="PS00012">
    <property type="entry name" value="PHOSPHOPANTETHEINE"/>
    <property type="match status" value="1"/>
</dbReference>
<dbReference type="InterPro" id="IPR020806">
    <property type="entry name" value="PKS_PP-bd"/>
</dbReference>
<feature type="domain" description="Carrier" evidence="3">
    <location>
        <begin position="1"/>
        <end position="73"/>
    </location>
</feature>
<keyword evidence="1" id="KW-0596">Phosphopantetheine</keyword>
<dbReference type="EMBL" id="MSIE01000007">
    <property type="protein sequence ID" value="OLF18501.1"/>
    <property type="molecule type" value="Genomic_DNA"/>
</dbReference>
<protein>
    <recommendedName>
        <fullName evidence="3">Carrier domain-containing protein</fullName>
    </recommendedName>
</protein>
<dbReference type="GO" id="GO:0031177">
    <property type="term" value="F:phosphopantetheine binding"/>
    <property type="evidence" value="ECO:0007669"/>
    <property type="project" value="InterPro"/>
</dbReference>
<keyword evidence="2" id="KW-0597">Phosphoprotein</keyword>
<dbReference type="Gene3D" id="1.10.1200.10">
    <property type="entry name" value="ACP-like"/>
    <property type="match status" value="1"/>
</dbReference>
<sequence>MTPESIIRTHWCAVLGVSEADPEDRFFELGGHSLLAIELIQRIEDDLGVPIPVDPLFTDGSLGALLAASEEAMAR</sequence>
<accession>A0A1Q8CVX1</accession>
<dbReference type="PROSITE" id="PS50075">
    <property type="entry name" value="CARRIER"/>
    <property type="match status" value="1"/>
</dbReference>
<evidence type="ECO:0000259" key="3">
    <source>
        <dbReference type="PROSITE" id="PS50075"/>
    </source>
</evidence>
<dbReference type="SUPFAM" id="SSF47336">
    <property type="entry name" value="ACP-like"/>
    <property type="match status" value="1"/>
</dbReference>
<dbReference type="InterPro" id="IPR036736">
    <property type="entry name" value="ACP-like_sf"/>
</dbReference>
<evidence type="ECO:0000256" key="1">
    <source>
        <dbReference type="ARBA" id="ARBA00022450"/>
    </source>
</evidence>
<dbReference type="Proteomes" id="UP000185596">
    <property type="component" value="Unassembled WGS sequence"/>
</dbReference>
<dbReference type="STRING" id="1912961.BU204_05980"/>
<evidence type="ECO:0000256" key="2">
    <source>
        <dbReference type="ARBA" id="ARBA00022553"/>
    </source>
</evidence>
<comment type="caution">
    <text evidence="4">The sequence shown here is derived from an EMBL/GenBank/DDBJ whole genome shotgun (WGS) entry which is preliminary data.</text>
</comment>
<organism evidence="4 5">
    <name type="scientific">Actinophytocola xanthii</name>
    <dbReference type="NCBI Taxonomy" id="1912961"/>
    <lineage>
        <taxon>Bacteria</taxon>
        <taxon>Bacillati</taxon>
        <taxon>Actinomycetota</taxon>
        <taxon>Actinomycetes</taxon>
        <taxon>Pseudonocardiales</taxon>
        <taxon>Pseudonocardiaceae</taxon>
    </lineage>
</organism>
<evidence type="ECO:0000313" key="5">
    <source>
        <dbReference type="Proteomes" id="UP000185596"/>
    </source>
</evidence>
<gene>
    <name evidence="4" type="ORF">BU204_05980</name>
</gene>
<dbReference type="AlphaFoldDB" id="A0A1Q8CVX1"/>
<keyword evidence="5" id="KW-1185">Reference proteome</keyword>
<proteinExistence type="predicted"/>
<dbReference type="InterPro" id="IPR009081">
    <property type="entry name" value="PP-bd_ACP"/>
</dbReference>
<reference evidence="4 5" key="1">
    <citation type="submission" date="2016-12" db="EMBL/GenBank/DDBJ databases">
        <title>The draft genome sequence of Actinophytocola sp. 11-183.</title>
        <authorList>
            <person name="Wang W."/>
            <person name="Yuan L."/>
        </authorList>
    </citation>
    <scope>NUCLEOTIDE SEQUENCE [LARGE SCALE GENOMIC DNA]</scope>
    <source>
        <strain evidence="4 5">11-183</strain>
    </source>
</reference>
<evidence type="ECO:0000313" key="4">
    <source>
        <dbReference type="EMBL" id="OLF18501.1"/>
    </source>
</evidence>
<name>A0A1Q8CVX1_9PSEU</name>
<dbReference type="InterPro" id="IPR006162">
    <property type="entry name" value="Ppantetheine_attach_site"/>
</dbReference>
<dbReference type="SMART" id="SM00823">
    <property type="entry name" value="PKS_PP"/>
    <property type="match status" value="1"/>
</dbReference>
<dbReference type="Pfam" id="PF00550">
    <property type="entry name" value="PP-binding"/>
    <property type="match status" value="1"/>
</dbReference>